<gene>
    <name evidence="4" type="primary">LOC111596565</name>
</gene>
<keyword evidence="1" id="KW-0175">Coiled coil</keyword>
<protein>
    <submittedName>
        <fullName evidence="4">Uncharacterized protein LOC111596565</fullName>
    </submittedName>
</protein>
<proteinExistence type="predicted"/>
<feature type="region of interest" description="Disordered" evidence="2">
    <location>
        <begin position="380"/>
        <end position="403"/>
    </location>
</feature>
<feature type="coiled-coil region" evidence="1">
    <location>
        <begin position="139"/>
        <end position="173"/>
    </location>
</feature>
<evidence type="ECO:0000256" key="2">
    <source>
        <dbReference type="SAM" id="MobiDB-lite"/>
    </source>
</evidence>
<dbReference type="Proteomes" id="UP000504633">
    <property type="component" value="Unplaced"/>
</dbReference>
<accession>A0A6J1LS70</accession>
<organism evidence="3 4">
    <name type="scientific">Drosophila hydei</name>
    <name type="common">Fruit fly</name>
    <dbReference type="NCBI Taxonomy" id="7224"/>
    <lineage>
        <taxon>Eukaryota</taxon>
        <taxon>Metazoa</taxon>
        <taxon>Ecdysozoa</taxon>
        <taxon>Arthropoda</taxon>
        <taxon>Hexapoda</taxon>
        <taxon>Insecta</taxon>
        <taxon>Pterygota</taxon>
        <taxon>Neoptera</taxon>
        <taxon>Endopterygota</taxon>
        <taxon>Diptera</taxon>
        <taxon>Brachycera</taxon>
        <taxon>Muscomorpha</taxon>
        <taxon>Ephydroidea</taxon>
        <taxon>Drosophilidae</taxon>
        <taxon>Drosophila</taxon>
    </lineage>
</organism>
<name>A0A6J1LS70_DROHY</name>
<dbReference type="RefSeq" id="XP_023166606.2">
    <property type="nucleotide sequence ID" value="XM_023310838.2"/>
</dbReference>
<feature type="coiled-coil region" evidence="1">
    <location>
        <begin position="30"/>
        <end position="64"/>
    </location>
</feature>
<dbReference type="KEGG" id="dhe:111596565"/>
<evidence type="ECO:0000256" key="1">
    <source>
        <dbReference type="SAM" id="Coils"/>
    </source>
</evidence>
<dbReference type="OrthoDB" id="7871835at2759"/>
<dbReference type="OMA" id="IGQSMQE"/>
<dbReference type="GeneID" id="111596565"/>
<dbReference type="AlphaFoldDB" id="A0A6J1LS70"/>
<keyword evidence="3" id="KW-1185">Reference proteome</keyword>
<evidence type="ECO:0000313" key="3">
    <source>
        <dbReference type="Proteomes" id="UP000504633"/>
    </source>
</evidence>
<sequence length="446" mass="51150">MSTEYFPRVFKYITNLSASNKELYSVFIRLENALNEKEELKAAREKLQKDVQNLRIDLMLVRQANNVRHEEITQIEGITNILDGSYDRLLELGNLFDDGKIKNMLSFGVLRKEKEVLQKISSIQMEQKMQLDFKVAMEQRLIVQDLRESQRELQEAEEEHSAISLEYTQMQRKWNDKLDRAIEQRNKKIVSLVQLSKQASEFQMPVSHKIKAMTVKDCEAKAVALRKKNEPIKLQPALEFIERYTEANQIFGKAIGMENSMGPPLRSILVLNRSMDSSNESVNMISPNKQVHFAPLPSPPHVSNTDPVMNDLSTDMADISDMNSESSQSEVENMTESKYFPDRSVVENVEVLPPLSLSISSASNRFGQNVSFKNMFPSTDSMQEQDFEDNKNEMGNDDNSNESEIINVNNMDTLNFANASEYANNDFFLNLSDQNSSQQQSYTYDL</sequence>
<evidence type="ECO:0000313" key="4">
    <source>
        <dbReference type="RefSeq" id="XP_023166606.2"/>
    </source>
</evidence>
<reference evidence="4" key="1">
    <citation type="submission" date="2025-08" db="UniProtKB">
        <authorList>
            <consortium name="RefSeq"/>
        </authorList>
    </citation>
    <scope>IDENTIFICATION</scope>
    <source>
        <strain evidence="4">15085-1641.00</strain>
        <tissue evidence="4">Whole body</tissue>
    </source>
</reference>